<feature type="transmembrane region" description="Helical" evidence="6">
    <location>
        <begin position="231"/>
        <end position="252"/>
    </location>
</feature>
<dbReference type="PANTHER" id="PTHR35007">
    <property type="entry name" value="INTEGRAL MEMBRANE PROTEIN-RELATED"/>
    <property type="match status" value="1"/>
</dbReference>
<comment type="subcellular location">
    <subcellularLocation>
        <location evidence="1">Cell membrane</location>
        <topology evidence="1">Multi-pass membrane protein</topology>
    </subcellularLocation>
</comment>
<feature type="transmembrane region" description="Helical" evidence="6">
    <location>
        <begin position="87"/>
        <end position="106"/>
    </location>
</feature>
<evidence type="ECO:0000256" key="5">
    <source>
        <dbReference type="ARBA" id="ARBA00023136"/>
    </source>
</evidence>
<dbReference type="RefSeq" id="WP_074592005.1">
    <property type="nucleotide sequence ID" value="NZ_FNBS01000005.1"/>
</dbReference>
<dbReference type="InterPro" id="IPR042094">
    <property type="entry name" value="T2SS_GspF_sf"/>
</dbReference>
<dbReference type="Gene3D" id="1.20.81.30">
    <property type="entry name" value="Type II secretion system (T2SS), domain F"/>
    <property type="match status" value="1"/>
</dbReference>
<evidence type="ECO:0000256" key="6">
    <source>
        <dbReference type="SAM" id="Phobius"/>
    </source>
</evidence>
<organism evidence="8 9">
    <name type="scientific">Thermoanaerobacter thermohydrosulfuricus</name>
    <name type="common">Clostridium thermohydrosulfuricum</name>
    <dbReference type="NCBI Taxonomy" id="1516"/>
    <lineage>
        <taxon>Bacteria</taxon>
        <taxon>Bacillati</taxon>
        <taxon>Bacillota</taxon>
        <taxon>Clostridia</taxon>
        <taxon>Thermoanaerobacterales</taxon>
        <taxon>Thermoanaerobacteraceae</taxon>
        <taxon>Thermoanaerobacter</taxon>
    </lineage>
</organism>
<dbReference type="AlphaFoldDB" id="A0A1G7IR22"/>
<dbReference type="EMBL" id="FNBS01000005">
    <property type="protein sequence ID" value="SDF15111.1"/>
    <property type="molecule type" value="Genomic_DNA"/>
</dbReference>
<evidence type="ECO:0000256" key="4">
    <source>
        <dbReference type="ARBA" id="ARBA00022989"/>
    </source>
</evidence>
<sequence length="264" mass="29551">MKIKAPRFDRYIDRLFDDEPSRDFLKKLDRGIKTVGGVDVQLPSTSSGFKIFSIPVTDAYEFISLMAVLVVIVLATEIFLAAPGQELLVVGFALTVLAYPPLLYYAKLKKFQKVFLLDFADVLDTMLQGLSVGLPVEEVLDYVVKTKNNTAVPFFKEVAIRINAGQSLQSALKEVTPKTLSPEFERMARVLALRTATTADITKSLQTLLDNINTEVELNILTEAEKMNVKLLFPIIVGYVFPFMMLVLYPLIVQIFQMNGIGIF</sequence>
<proteinExistence type="predicted"/>
<accession>A0A1G7IR22</accession>
<feature type="transmembrane region" description="Helical" evidence="6">
    <location>
        <begin position="59"/>
        <end position="81"/>
    </location>
</feature>
<protein>
    <submittedName>
        <fullName evidence="8">Tight adherence protein C</fullName>
    </submittedName>
</protein>
<evidence type="ECO:0000313" key="8">
    <source>
        <dbReference type="EMBL" id="SDF15111.1"/>
    </source>
</evidence>
<keyword evidence="5 6" id="KW-0472">Membrane</keyword>
<dbReference type="PANTHER" id="PTHR35007:SF2">
    <property type="entry name" value="PILUS ASSEMBLE PROTEIN"/>
    <property type="match status" value="1"/>
</dbReference>
<gene>
    <name evidence="8" type="ORF">SAMN04244560_00311</name>
</gene>
<reference evidence="8 9" key="1">
    <citation type="submission" date="2016-10" db="EMBL/GenBank/DDBJ databases">
        <authorList>
            <person name="de Groot N.N."/>
        </authorList>
    </citation>
    <scope>NUCLEOTIDE SEQUENCE [LARGE SCALE GENOMIC DNA]</scope>
    <source>
        <strain evidence="8 9">DSM 569</strain>
    </source>
</reference>
<dbReference type="InterPro" id="IPR018076">
    <property type="entry name" value="T2SS_GspF_dom"/>
</dbReference>
<keyword evidence="4 6" id="KW-1133">Transmembrane helix</keyword>
<evidence type="ECO:0000259" key="7">
    <source>
        <dbReference type="Pfam" id="PF00482"/>
    </source>
</evidence>
<feature type="domain" description="Type II secretion system protein GspF" evidence="7">
    <location>
        <begin position="123"/>
        <end position="248"/>
    </location>
</feature>
<evidence type="ECO:0000256" key="2">
    <source>
        <dbReference type="ARBA" id="ARBA00022475"/>
    </source>
</evidence>
<evidence type="ECO:0000313" key="9">
    <source>
        <dbReference type="Proteomes" id="UP000183404"/>
    </source>
</evidence>
<keyword evidence="2" id="KW-1003">Cell membrane</keyword>
<evidence type="ECO:0000256" key="3">
    <source>
        <dbReference type="ARBA" id="ARBA00022692"/>
    </source>
</evidence>
<evidence type="ECO:0000256" key="1">
    <source>
        <dbReference type="ARBA" id="ARBA00004651"/>
    </source>
</evidence>
<dbReference type="Pfam" id="PF00482">
    <property type="entry name" value="T2SSF"/>
    <property type="match status" value="1"/>
</dbReference>
<dbReference type="Proteomes" id="UP000183404">
    <property type="component" value="Unassembled WGS sequence"/>
</dbReference>
<keyword evidence="3 6" id="KW-0812">Transmembrane</keyword>
<name>A0A1G7IR22_THETY</name>
<dbReference type="GO" id="GO:0005886">
    <property type="term" value="C:plasma membrane"/>
    <property type="evidence" value="ECO:0007669"/>
    <property type="project" value="UniProtKB-SubCell"/>
</dbReference>